<dbReference type="SUPFAM" id="SSF53649">
    <property type="entry name" value="Alkaline phosphatase-like"/>
    <property type="match status" value="1"/>
</dbReference>
<protein>
    <recommendedName>
        <fullName evidence="6">Probable 2,3-bisphosphoglycerate-independent phosphoglycerate mutase</fullName>
        <shortName evidence="6">BPG-independent PGAM</shortName>
        <shortName evidence="6">Phosphoglyceromutase</shortName>
        <shortName evidence="6">aPGAM</shortName>
        <ecNumber evidence="6">5.4.2.12</ecNumber>
    </recommendedName>
</protein>
<dbReference type="GO" id="GO:0046872">
    <property type="term" value="F:metal ion binding"/>
    <property type="evidence" value="ECO:0007669"/>
    <property type="project" value="InterPro"/>
</dbReference>
<reference evidence="8 9" key="1">
    <citation type="submission" date="2018-11" db="EMBL/GenBank/DDBJ databases">
        <title>Deinococcus shelandsis sp. nov., isolated from South Shetland Islands soil of Antarctica.</title>
        <authorList>
            <person name="Tian J."/>
        </authorList>
    </citation>
    <scope>NUCLEOTIDE SEQUENCE [LARGE SCALE GENOMIC DNA]</scope>
    <source>
        <strain evidence="8 9">S14-83T</strain>
    </source>
</reference>
<dbReference type="NCBIfam" id="TIGR00306">
    <property type="entry name" value="apgM"/>
    <property type="match status" value="1"/>
</dbReference>
<dbReference type="PANTHER" id="PTHR31209">
    <property type="entry name" value="COFACTOR-INDEPENDENT PHOSPHOGLYCERATE MUTASE"/>
    <property type="match status" value="1"/>
</dbReference>
<keyword evidence="4 6" id="KW-0324">Glycolysis</keyword>
<dbReference type="NCBIfam" id="NF003160">
    <property type="entry name" value="PRK04135.1"/>
    <property type="match status" value="1"/>
</dbReference>
<dbReference type="GO" id="GO:0006096">
    <property type="term" value="P:glycolytic process"/>
    <property type="evidence" value="ECO:0007669"/>
    <property type="project" value="UniProtKB-UniRule"/>
</dbReference>
<dbReference type="KEGG" id="dph:EHF33_11990"/>
<comment type="pathway">
    <text evidence="6">Carbohydrate degradation; glycolysis; pyruvate from D-glyceraldehyde 3-phosphate: step 3/5.</text>
</comment>
<evidence type="ECO:0000256" key="3">
    <source>
        <dbReference type="ARBA" id="ARBA00005524"/>
    </source>
</evidence>
<dbReference type="EMBL" id="CP034183">
    <property type="protein sequence ID" value="AZI43375.1"/>
    <property type="molecule type" value="Genomic_DNA"/>
</dbReference>
<keyword evidence="5 6" id="KW-0413">Isomerase</keyword>
<dbReference type="GO" id="GO:0004619">
    <property type="term" value="F:phosphoglycerate mutase activity"/>
    <property type="evidence" value="ECO:0007669"/>
    <property type="project" value="UniProtKB-UniRule"/>
</dbReference>
<dbReference type="InterPro" id="IPR023665">
    <property type="entry name" value="ApgAM_prokaryotes"/>
</dbReference>
<dbReference type="Proteomes" id="UP000276417">
    <property type="component" value="Chromosome 1"/>
</dbReference>
<evidence type="ECO:0000256" key="6">
    <source>
        <dbReference type="HAMAP-Rule" id="MF_01402"/>
    </source>
</evidence>
<dbReference type="Gene3D" id="3.40.720.10">
    <property type="entry name" value="Alkaline Phosphatase, subunit A"/>
    <property type="match status" value="2"/>
</dbReference>
<evidence type="ECO:0000313" key="8">
    <source>
        <dbReference type="EMBL" id="AZI43375.1"/>
    </source>
</evidence>
<comment type="catalytic activity">
    <reaction evidence="1 6">
        <text>(2R)-2-phosphoglycerate = (2R)-3-phosphoglycerate</text>
        <dbReference type="Rhea" id="RHEA:15901"/>
        <dbReference type="ChEBI" id="CHEBI:58272"/>
        <dbReference type="ChEBI" id="CHEBI:58289"/>
        <dbReference type="EC" id="5.4.2.12"/>
    </reaction>
</comment>
<dbReference type="OrthoDB" id="9804453at2"/>
<comment type="similarity">
    <text evidence="3 6">Belongs to the BPG-independent phosphoglycerate mutase family. A-PGAM subfamily.</text>
</comment>
<dbReference type="HAMAP" id="MF_01402_B">
    <property type="entry name" value="ApgM_B"/>
    <property type="match status" value="1"/>
</dbReference>
<dbReference type="UniPathway" id="UPA00109">
    <property type="reaction ID" value="UER00186"/>
</dbReference>
<evidence type="ECO:0000256" key="5">
    <source>
        <dbReference type="ARBA" id="ARBA00023235"/>
    </source>
</evidence>
<dbReference type="InterPro" id="IPR006124">
    <property type="entry name" value="Metalloenzyme"/>
</dbReference>
<dbReference type="PANTHER" id="PTHR31209:SF0">
    <property type="entry name" value="METALLOENZYME DOMAIN-CONTAINING PROTEIN"/>
    <property type="match status" value="1"/>
</dbReference>
<proteinExistence type="inferred from homology"/>
<dbReference type="EC" id="5.4.2.12" evidence="6"/>
<gene>
    <name evidence="6" type="primary">apgM</name>
    <name evidence="8" type="ORF">EHF33_11990</name>
</gene>
<evidence type="ECO:0000256" key="2">
    <source>
        <dbReference type="ARBA" id="ARBA00002315"/>
    </source>
</evidence>
<dbReference type="PIRSF" id="PIRSF006392">
    <property type="entry name" value="IPGAM_arch"/>
    <property type="match status" value="1"/>
</dbReference>
<evidence type="ECO:0000256" key="4">
    <source>
        <dbReference type="ARBA" id="ARBA00023152"/>
    </source>
</evidence>
<organism evidence="8 9">
    <name type="scientific">Deinococcus psychrotolerans</name>
    <dbReference type="NCBI Taxonomy" id="2489213"/>
    <lineage>
        <taxon>Bacteria</taxon>
        <taxon>Thermotogati</taxon>
        <taxon>Deinococcota</taxon>
        <taxon>Deinococci</taxon>
        <taxon>Deinococcales</taxon>
        <taxon>Deinococcaceae</taxon>
        <taxon>Deinococcus</taxon>
    </lineage>
</organism>
<dbReference type="AlphaFoldDB" id="A0A3G8YEH4"/>
<dbReference type="Pfam" id="PF10143">
    <property type="entry name" value="PhosphMutase"/>
    <property type="match status" value="1"/>
</dbReference>
<keyword evidence="9" id="KW-1185">Reference proteome</keyword>
<dbReference type="CDD" id="cd16011">
    <property type="entry name" value="iPGM_like"/>
    <property type="match status" value="1"/>
</dbReference>
<dbReference type="InterPro" id="IPR017850">
    <property type="entry name" value="Alkaline_phosphatase_core_sf"/>
</dbReference>
<dbReference type="Pfam" id="PF01676">
    <property type="entry name" value="Metalloenzyme"/>
    <property type="match status" value="1"/>
</dbReference>
<accession>A0A3G8YEH4</accession>
<name>A0A3G8YEH4_9DEIO</name>
<evidence type="ECO:0000256" key="1">
    <source>
        <dbReference type="ARBA" id="ARBA00000370"/>
    </source>
</evidence>
<sequence length="409" mass="44089">MAGMIETIRELAKKTDEKILMVVLDGIGGLPMDLDGDTELAAAKTPNMDALARESQLGQVELVAAGITPGSGPGHLSLFGYDPLKFVVGRGALSAVGIGVKLSAGDVAVRGNFATLEGDRIIKDRRAGRPSDEKNAEIVTKLRGVIQNIDGIPVEIYTESEHRFVVVFRAQGTPLGANLSDVDPQDTGVQPMSAVAHDDASQTTAALVNSFVTQAEAALKDETQVNGVLFRGYSDVPHFPSFDDIYKLRAACIASYPMYKGLASLVGMDVLEVKGEEDALSGKVEALKAAWGEYDFFYFHIKKTDSTGEDGDFKAKVKKIELFDALLPDLLALEPDVICIVGDHSTPSKLATHSWHPVPLLIRSKYGRKDLAQRYTEDESLRGSLALRKGTDIMPLLMANALKLQKYGA</sequence>
<evidence type="ECO:0000313" key="9">
    <source>
        <dbReference type="Proteomes" id="UP000276417"/>
    </source>
</evidence>
<comment type="function">
    <text evidence="2 6">Catalyzes the interconversion of 2-phosphoglycerate and 3-phosphoglycerate.</text>
</comment>
<dbReference type="InterPro" id="IPR004456">
    <property type="entry name" value="Pglycerate_mutase_ApgM"/>
</dbReference>
<evidence type="ECO:0000259" key="7">
    <source>
        <dbReference type="Pfam" id="PF01676"/>
    </source>
</evidence>
<feature type="domain" description="Metalloenzyme" evidence="7">
    <location>
        <begin position="18"/>
        <end position="399"/>
    </location>
</feature>